<evidence type="ECO:0000256" key="2">
    <source>
        <dbReference type="ARBA" id="ARBA00011738"/>
    </source>
</evidence>
<dbReference type="InterPro" id="IPR012337">
    <property type="entry name" value="RNaseH-like_sf"/>
</dbReference>
<evidence type="ECO:0000256" key="6">
    <source>
        <dbReference type="ARBA" id="ARBA00023015"/>
    </source>
</evidence>
<dbReference type="InterPro" id="IPR025525">
    <property type="entry name" value="hAT-like_transposase_RNase-H"/>
</dbReference>
<dbReference type="Pfam" id="PF05699">
    <property type="entry name" value="Dimer_Tnp_hAT"/>
    <property type="match status" value="1"/>
</dbReference>
<comment type="caution">
    <text evidence="13">The sequence shown here is derived from an EMBL/GenBank/DDBJ whole genome shotgun (WGS) entry which is preliminary data.</text>
</comment>
<dbReference type="EMBL" id="JANJYI010000005">
    <property type="protein sequence ID" value="KAK2649775.1"/>
    <property type="molecule type" value="Genomic_DNA"/>
</dbReference>
<keyword evidence="4 10" id="KW-0863">Zinc-finger</keyword>
<dbReference type="InterPro" id="IPR052035">
    <property type="entry name" value="ZnF_BED_domain_contain"/>
</dbReference>
<keyword evidence="3" id="KW-0479">Metal-binding</keyword>
<dbReference type="InterPro" id="IPR008906">
    <property type="entry name" value="HATC_C_dom"/>
</dbReference>
<feature type="domain" description="BED-type" evidence="12">
    <location>
        <begin position="45"/>
        <end position="102"/>
    </location>
</feature>
<keyword evidence="5" id="KW-0862">Zinc</keyword>
<reference evidence="13" key="1">
    <citation type="journal article" date="2023" name="Plant J.">
        <title>Genome sequences and population genomics provide insights into the demographic history, inbreeding, and mutation load of two 'living fossil' tree species of Dipteronia.</title>
        <authorList>
            <person name="Feng Y."/>
            <person name="Comes H.P."/>
            <person name="Chen J."/>
            <person name="Zhu S."/>
            <person name="Lu R."/>
            <person name="Zhang X."/>
            <person name="Li P."/>
            <person name="Qiu J."/>
            <person name="Olsen K.M."/>
            <person name="Qiu Y."/>
        </authorList>
    </citation>
    <scope>NUCLEOTIDE SEQUENCE</scope>
    <source>
        <strain evidence="13">KIB01</strain>
    </source>
</reference>
<dbReference type="SUPFAM" id="SSF53098">
    <property type="entry name" value="Ribonuclease H-like"/>
    <property type="match status" value="1"/>
</dbReference>
<dbReference type="Pfam" id="PF26133">
    <property type="entry name" value="DUF8039"/>
    <property type="match status" value="1"/>
</dbReference>
<keyword evidence="6" id="KW-0805">Transcription regulation</keyword>
<dbReference type="InterPro" id="IPR036236">
    <property type="entry name" value="Znf_C2H2_sf"/>
</dbReference>
<dbReference type="Pfam" id="PF14372">
    <property type="entry name" value="hAT-like_RNase-H"/>
    <property type="match status" value="1"/>
</dbReference>
<dbReference type="AlphaFoldDB" id="A0AAD9U8C4"/>
<feature type="region of interest" description="Disordered" evidence="11">
    <location>
        <begin position="1"/>
        <end position="46"/>
    </location>
</feature>
<dbReference type="GO" id="GO:0003677">
    <property type="term" value="F:DNA binding"/>
    <property type="evidence" value="ECO:0007669"/>
    <property type="project" value="UniProtKB-KW"/>
</dbReference>
<organism evidence="13 14">
    <name type="scientific">Dipteronia dyeriana</name>
    <dbReference type="NCBI Taxonomy" id="168575"/>
    <lineage>
        <taxon>Eukaryota</taxon>
        <taxon>Viridiplantae</taxon>
        <taxon>Streptophyta</taxon>
        <taxon>Embryophyta</taxon>
        <taxon>Tracheophyta</taxon>
        <taxon>Spermatophyta</taxon>
        <taxon>Magnoliopsida</taxon>
        <taxon>eudicotyledons</taxon>
        <taxon>Gunneridae</taxon>
        <taxon>Pentapetalae</taxon>
        <taxon>rosids</taxon>
        <taxon>malvids</taxon>
        <taxon>Sapindales</taxon>
        <taxon>Sapindaceae</taxon>
        <taxon>Hippocastanoideae</taxon>
        <taxon>Acereae</taxon>
        <taxon>Dipteronia</taxon>
    </lineage>
</organism>
<dbReference type="Proteomes" id="UP001280121">
    <property type="component" value="Unassembled WGS sequence"/>
</dbReference>
<dbReference type="Pfam" id="PF02892">
    <property type="entry name" value="zf-BED"/>
    <property type="match status" value="1"/>
</dbReference>
<keyword evidence="9" id="KW-0539">Nucleus</keyword>
<sequence>MDSSSNNDVIPSLGEEEEGNDTIEPVEANSRSNTPTGSGQDRKRKRTSAVWSSFVIVGKNAQGKEHCKCKYCGKQYICEGTHGTGNMKRHIEFQCPKIMMHDPRQMLLKNNKSANMTVSNPKSQNEFRTIVAETIVLHDLPFSFVEWSGVRKMIGYCTDEFHMVSRNTAKADVLSLYCIEKTKVKTLLEEAPGKICLTSDLWTSIATDGYMCLTAHFIDKNWILQKKVLSFCFMPPPHDGVSLADKIKTLLCEWKIENRIFSITLDNASSNNSLVHNLKSHLNINKALLCDREFLHIRCCAHIINLIVQDGLKEIDGVVHKVRESVKYARASQTRKQKFLECIKRVHLDSKRGLRQDVPTRWNSTYLMFDSAIYYRLAWTALELADSNYKHCPSESEWENIEKLCKFLRHFYDTTNLFSGTKYPTSNLYMPKVFITYLTLMQNLASDDPFFKAMSNQMYTKFNKYWFDFSTILAIAIILDPRYKMEFVMFVYERLYGAESKPSPPSYPSTSSGRQRVDDIDLVLLDFDNNINGDIVDIQRTQLDLYLEERRLERSIDLNILDFWKGNEPRYPELAAMARDVLSVPISTVASESTFSMGGRVLDQFRSSLLPNVAEALVCSRDWILGNGESAILKCEEITKDLWEMEDDTSQATQVFYSRENDTSNWYVVLKAPPRGFHDLEKFDEHAYMTSTPLDVSQLDSITYKSWLEVLEIMKESVWDTTKEISKRYTELAKKNETPHTTSRKGFAQLREELAQTEAIPLDETKSIKDDVVAQVLGKEHRGRVRELGLCVTPTRVHAAVIGKTTTKQLQAEMKDLRQLVKELQNVFNNQTNDKVAAEERVHQSPLRVSTSEKDTSPQKGTKCKLLHWIGNEQIVAEAKIDCIDPQASVHHKLLGPDYWRVCVKKIMVSDVPLIRDTSELQTFEDARGTFIAWPSKYITY</sequence>
<evidence type="ECO:0000259" key="12">
    <source>
        <dbReference type="PROSITE" id="PS50808"/>
    </source>
</evidence>
<gene>
    <name evidence="13" type="ORF">Ddye_017264</name>
</gene>
<accession>A0AAD9U8C4</accession>
<dbReference type="GO" id="GO:0046983">
    <property type="term" value="F:protein dimerization activity"/>
    <property type="evidence" value="ECO:0007669"/>
    <property type="project" value="InterPro"/>
</dbReference>
<proteinExistence type="predicted"/>
<comment type="subcellular location">
    <subcellularLocation>
        <location evidence="1">Nucleus</location>
    </subcellularLocation>
</comment>
<dbReference type="SMART" id="SM00614">
    <property type="entry name" value="ZnF_BED"/>
    <property type="match status" value="1"/>
</dbReference>
<evidence type="ECO:0000256" key="1">
    <source>
        <dbReference type="ARBA" id="ARBA00004123"/>
    </source>
</evidence>
<dbReference type="InterPro" id="IPR003656">
    <property type="entry name" value="Znf_BED"/>
</dbReference>
<feature type="compositionally biased region" description="Polar residues" evidence="11">
    <location>
        <begin position="29"/>
        <end position="39"/>
    </location>
</feature>
<keyword evidence="7" id="KW-0238">DNA-binding</keyword>
<dbReference type="SUPFAM" id="SSF57667">
    <property type="entry name" value="beta-beta-alpha zinc fingers"/>
    <property type="match status" value="1"/>
</dbReference>
<evidence type="ECO:0000256" key="8">
    <source>
        <dbReference type="ARBA" id="ARBA00023163"/>
    </source>
</evidence>
<dbReference type="GO" id="GO:0008270">
    <property type="term" value="F:zinc ion binding"/>
    <property type="evidence" value="ECO:0007669"/>
    <property type="project" value="UniProtKB-KW"/>
</dbReference>
<evidence type="ECO:0000256" key="11">
    <source>
        <dbReference type="SAM" id="MobiDB-lite"/>
    </source>
</evidence>
<evidence type="ECO:0000256" key="4">
    <source>
        <dbReference type="ARBA" id="ARBA00022771"/>
    </source>
</evidence>
<dbReference type="PROSITE" id="PS50808">
    <property type="entry name" value="ZF_BED"/>
    <property type="match status" value="1"/>
</dbReference>
<protein>
    <recommendedName>
        <fullName evidence="12">BED-type domain-containing protein</fullName>
    </recommendedName>
</protein>
<keyword evidence="8" id="KW-0804">Transcription</keyword>
<feature type="region of interest" description="Disordered" evidence="11">
    <location>
        <begin position="838"/>
        <end position="857"/>
    </location>
</feature>
<evidence type="ECO:0000256" key="7">
    <source>
        <dbReference type="ARBA" id="ARBA00023125"/>
    </source>
</evidence>
<dbReference type="InterPro" id="IPR058352">
    <property type="entry name" value="DUF8039"/>
</dbReference>
<name>A0AAD9U8C4_9ROSI</name>
<evidence type="ECO:0000313" key="13">
    <source>
        <dbReference type="EMBL" id="KAK2649775.1"/>
    </source>
</evidence>
<dbReference type="GO" id="GO:0005634">
    <property type="term" value="C:nucleus"/>
    <property type="evidence" value="ECO:0007669"/>
    <property type="project" value="UniProtKB-SubCell"/>
</dbReference>
<evidence type="ECO:0000256" key="5">
    <source>
        <dbReference type="ARBA" id="ARBA00022833"/>
    </source>
</evidence>
<dbReference type="PANTHER" id="PTHR46481">
    <property type="entry name" value="ZINC FINGER BED DOMAIN-CONTAINING PROTEIN 4"/>
    <property type="match status" value="1"/>
</dbReference>
<evidence type="ECO:0000256" key="3">
    <source>
        <dbReference type="ARBA" id="ARBA00022723"/>
    </source>
</evidence>
<keyword evidence="14" id="KW-1185">Reference proteome</keyword>
<evidence type="ECO:0000256" key="10">
    <source>
        <dbReference type="PROSITE-ProRule" id="PRU00027"/>
    </source>
</evidence>
<dbReference type="PANTHER" id="PTHR46481:SF6">
    <property type="entry name" value="ZINC FINGER BED DOMAIN-CONTAINING PROTEIN RICESLEEPER 2-LIKE"/>
    <property type="match status" value="1"/>
</dbReference>
<comment type="subunit">
    <text evidence="2">Homodimer.</text>
</comment>
<evidence type="ECO:0000256" key="9">
    <source>
        <dbReference type="ARBA" id="ARBA00023242"/>
    </source>
</evidence>
<evidence type="ECO:0000313" key="14">
    <source>
        <dbReference type="Proteomes" id="UP001280121"/>
    </source>
</evidence>